<feature type="compositionally biased region" description="Basic and acidic residues" evidence="1">
    <location>
        <begin position="110"/>
        <end position="120"/>
    </location>
</feature>
<protein>
    <submittedName>
        <fullName evidence="2">Uncharacterized protein</fullName>
    </submittedName>
</protein>
<keyword evidence="3" id="KW-1185">Reference proteome</keyword>
<name>A0A6A6UCF3_9PEZI</name>
<sequence length="168" mass="18207">MTERADFSKLTPQQKEEVEKEGWTAWSKRHYNTQYENWMPWIEDQYLSWFGKDNKASYATKQQLDKSKITGIEQVDNLQDGVNNLVAGQVGKGGLAQPAGDYLSKEGINRAERGGKDDKGAWAPGPANTVAQPVAEGVQGAGSSVAAGAKGASGYVTGLWGGKKEEKK</sequence>
<dbReference type="EMBL" id="MU004236">
    <property type="protein sequence ID" value="KAF2668788.1"/>
    <property type="molecule type" value="Genomic_DNA"/>
</dbReference>
<gene>
    <name evidence="2" type="ORF">BT63DRAFT_426053</name>
</gene>
<proteinExistence type="predicted"/>
<evidence type="ECO:0000313" key="3">
    <source>
        <dbReference type="Proteomes" id="UP000799302"/>
    </source>
</evidence>
<feature type="region of interest" description="Disordered" evidence="1">
    <location>
        <begin position="110"/>
        <end position="168"/>
    </location>
</feature>
<dbReference type="OrthoDB" id="3001700at2759"/>
<accession>A0A6A6UCF3</accession>
<dbReference type="Proteomes" id="UP000799302">
    <property type="component" value="Unassembled WGS sequence"/>
</dbReference>
<evidence type="ECO:0000313" key="2">
    <source>
        <dbReference type="EMBL" id="KAF2668788.1"/>
    </source>
</evidence>
<organism evidence="2 3">
    <name type="scientific">Microthyrium microscopicum</name>
    <dbReference type="NCBI Taxonomy" id="703497"/>
    <lineage>
        <taxon>Eukaryota</taxon>
        <taxon>Fungi</taxon>
        <taxon>Dikarya</taxon>
        <taxon>Ascomycota</taxon>
        <taxon>Pezizomycotina</taxon>
        <taxon>Dothideomycetes</taxon>
        <taxon>Dothideomycetes incertae sedis</taxon>
        <taxon>Microthyriales</taxon>
        <taxon>Microthyriaceae</taxon>
        <taxon>Microthyrium</taxon>
    </lineage>
</organism>
<feature type="compositionally biased region" description="Low complexity" evidence="1">
    <location>
        <begin position="134"/>
        <end position="154"/>
    </location>
</feature>
<dbReference type="AlphaFoldDB" id="A0A6A6UCF3"/>
<evidence type="ECO:0000256" key="1">
    <source>
        <dbReference type="SAM" id="MobiDB-lite"/>
    </source>
</evidence>
<reference evidence="2" key="1">
    <citation type="journal article" date="2020" name="Stud. Mycol.">
        <title>101 Dothideomycetes genomes: a test case for predicting lifestyles and emergence of pathogens.</title>
        <authorList>
            <person name="Haridas S."/>
            <person name="Albert R."/>
            <person name="Binder M."/>
            <person name="Bloem J."/>
            <person name="Labutti K."/>
            <person name="Salamov A."/>
            <person name="Andreopoulos B."/>
            <person name="Baker S."/>
            <person name="Barry K."/>
            <person name="Bills G."/>
            <person name="Bluhm B."/>
            <person name="Cannon C."/>
            <person name="Castanera R."/>
            <person name="Culley D."/>
            <person name="Daum C."/>
            <person name="Ezra D."/>
            <person name="Gonzalez J."/>
            <person name="Henrissat B."/>
            <person name="Kuo A."/>
            <person name="Liang C."/>
            <person name="Lipzen A."/>
            <person name="Lutzoni F."/>
            <person name="Magnuson J."/>
            <person name="Mondo S."/>
            <person name="Nolan M."/>
            <person name="Ohm R."/>
            <person name="Pangilinan J."/>
            <person name="Park H.-J."/>
            <person name="Ramirez L."/>
            <person name="Alfaro M."/>
            <person name="Sun H."/>
            <person name="Tritt A."/>
            <person name="Yoshinaga Y."/>
            <person name="Zwiers L.-H."/>
            <person name="Turgeon B."/>
            <person name="Goodwin S."/>
            <person name="Spatafora J."/>
            <person name="Crous P."/>
            <person name="Grigoriev I."/>
        </authorList>
    </citation>
    <scope>NUCLEOTIDE SEQUENCE</scope>
    <source>
        <strain evidence="2">CBS 115976</strain>
    </source>
</reference>